<dbReference type="SUPFAM" id="SSF53756">
    <property type="entry name" value="UDP-Glycosyltransferase/glycogen phosphorylase"/>
    <property type="match status" value="1"/>
</dbReference>
<dbReference type="AlphaFoldDB" id="U6RNP4"/>
<dbReference type="InterPro" id="IPR001296">
    <property type="entry name" value="Glyco_trans_1"/>
</dbReference>
<evidence type="ECO:0000313" key="2">
    <source>
        <dbReference type="EMBL" id="EOA57657.1"/>
    </source>
</evidence>
<gene>
    <name evidence="2" type="ORF">HMPREF1534_00720</name>
</gene>
<dbReference type="Pfam" id="PF00534">
    <property type="entry name" value="Glycos_transf_1"/>
    <property type="match status" value="1"/>
</dbReference>
<name>U6RNP4_9BACT</name>
<dbReference type="OrthoDB" id="9811239at2"/>
<dbReference type="Proteomes" id="UP000017831">
    <property type="component" value="Unassembled WGS sequence"/>
</dbReference>
<dbReference type="GeneID" id="60063232"/>
<evidence type="ECO:0000313" key="3">
    <source>
        <dbReference type="Proteomes" id="UP000017831"/>
    </source>
</evidence>
<dbReference type="EMBL" id="AQHY01000008">
    <property type="protein sequence ID" value="EOA57657.1"/>
    <property type="molecule type" value="Genomic_DNA"/>
</dbReference>
<dbReference type="RefSeq" id="WP_005937182.1">
    <property type="nucleotide sequence ID" value="NZ_KB890335.1"/>
</dbReference>
<dbReference type="STRING" id="1121098.HMPREF1534_00720"/>
<dbReference type="PANTHER" id="PTHR12526">
    <property type="entry name" value="GLYCOSYLTRANSFERASE"/>
    <property type="match status" value="1"/>
</dbReference>
<dbReference type="CDD" id="cd03820">
    <property type="entry name" value="GT4_AmsD-like"/>
    <property type="match status" value="1"/>
</dbReference>
<organism evidence="2 3">
    <name type="scientific">Phocaeicola massiliensis B84634 = Timone 84634 = DSM 17679 = JCM 13223</name>
    <dbReference type="NCBI Taxonomy" id="1121098"/>
    <lineage>
        <taxon>Bacteria</taxon>
        <taxon>Pseudomonadati</taxon>
        <taxon>Bacteroidota</taxon>
        <taxon>Bacteroidia</taxon>
        <taxon>Bacteroidales</taxon>
        <taxon>Bacteroidaceae</taxon>
        <taxon>Phocaeicola</taxon>
    </lineage>
</organism>
<reference evidence="2 3" key="1">
    <citation type="submission" date="2013-04" db="EMBL/GenBank/DDBJ databases">
        <title>The Genome Sequence of Bacteroides massiliensis DSM 17679.</title>
        <authorList>
            <consortium name="The Broad Institute Genomics Platform"/>
            <person name="Earl A."/>
            <person name="Ward D."/>
            <person name="Feldgarden M."/>
            <person name="Gevers D."/>
            <person name="Martens E."/>
            <person name="Fenner L."/>
            <person name="Roux V."/>
            <person name="Mallet M.N."/>
            <person name="Raoult D."/>
            <person name="Walker B."/>
            <person name="Young S."/>
            <person name="Zeng Q."/>
            <person name="Gargeya S."/>
            <person name="Fitzgerald M."/>
            <person name="Haas B."/>
            <person name="Abouelleil A."/>
            <person name="Allen A.W."/>
            <person name="Alvarado L."/>
            <person name="Arachchi H.M."/>
            <person name="Berlin A.M."/>
            <person name="Chapman S.B."/>
            <person name="Gainer-Dewar J."/>
            <person name="Goldberg J."/>
            <person name="Griggs A."/>
            <person name="Gujja S."/>
            <person name="Hansen M."/>
            <person name="Howarth C."/>
            <person name="Imamovic A."/>
            <person name="Ireland A."/>
            <person name="Larimer J."/>
            <person name="McCowan C."/>
            <person name="Murphy C."/>
            <person name="Pearson M."/>
            <person name="Poon T.W."/>
            <person name="Priest M."/>
            <person name="Roberts A."/>
            <person name="Saif S."/>
            <person name="Shea T."/>
            <person name="Sisk P."/>
            <person name="Sykes S."/>
            <person name="Wortman J."/>
            <person name="Nusbaum C."/>
            <person name="Birren B."/>
        </authorList>
    </citation>
    <scope>NUCLEOTIDE SEQUENCE [LARGE SCALE GENOMIC DNA]</scope>
    <source>
        <strain evidence="3">B84634 / Timone 84634 / DSM 17679 / JCM 13223</strain>
    </source>
</reference>
<accession>U6RNP4</accession>
<evidence type="ECO:0000259" key="1">
    <source>
        <dbReference type="Pfam" id="PF00534"/>
    </source>
</evidence>
<feature type="domain" description="Glycosyl transferase family 1" evidence="1">
    <location>
        <begin position="206"/>
        <end position="357"/>
    </location>
</feature>
<dbReference type="PATRIC" id="fig|1121098.3.peg.737"/>
<proteinExistence type="predicted"/>
<keyword evidence="3" id="KW-1185">Reference proteome</keyword>
<dbReference type="PANTHER" id="PTHR12526:SF630">
    <property type="entry name" value="GLYCOSYLTRANSFERASE"/>
    <property type="match status" value="1"/>
</dbReference>
<protein>
    <recommendedName>
        <fullName evidence="1">Glycosyl transferase family 1 domain-containing protein</fullName>
    </recommendedName>
</protein>
<comment type="caution">
    <text evidence="2">The sequence shown here is derived from an EMBL/GenBank/DDBJ whole genome shotgun (WGS) entry which is preliminary data.</text>
</comment>
<dbReference type="eggNOG" id="COG0438">
    <property type="taxonomic scope" value="Bacteria"/>
</dbReference>
<dbReference type="GO" id="GO:0016757">
    <property type="term" value="F:glycosyltransferase activity"/>
    <property type="evidence" value="ECO:0007669"/>
    <property type="project" value="InterPro"/>
</dbReference>
<dbReference type="Gene3D" id="3.40.50.2000">
    <property type="entry name" value="Glycogen Phosphorylase B"/>
    <property type="match status" value="2"/>
</dbReference>
<dbReference type="HOGENOM" id="CLU_009583_0_0_10"/>
<sequence>MKIVYLYTSLTTVGGADRIVIQKANYLADVMGHEVYVITDSQTGRAVIFPLSPKVKHIDLDINFDRQYRHGLLLRSLYYFMLMFVYRKKLGRLLEHIKADIVISTLGRDIDFLTQLNDGSRKVGEAHTTRMNLRKTQDLLEGGFVHRMIGKRLKKKIDTAVKQLDAFVVLNEHEKEEWATVRPAVIIPNSLPFYPAVPSTLSASRAICVGRLEWEKGIDRLIDIWLSVHNTHPDWVLDIYGQGMLQDELQQKILAANAGTYIHLKGSSPDIMYEYLNCSLLVLTSRYEGFPMALLEAMACGVPCVTYDCPFGPRSMITNMRNGILVEEGDKKEMVDKINYLIENEKNRKKIGTNARKYVLQYSQKNIMDKWNILFNNCLTLTS</sequence>